<keyword evidence="5" id="KW-1185">Reference proteome</keyword>
<feature type="domain" description="YdbS-like PH" evidence="3">
    <location>
        <begin position="317"/>
        <end position="377"/>
    </location>
</feature>
<dbReference type="PIRSF" id="PIRSF026631">
    <property type="entry name" value="UCP026631"/>
    <property type="match status" value="1"/>
</dbReference>
<reference evidence="4 5" key="1">
    <citation type="submission" date="2015-02" db="EMBL/GenBank/DDBJ databases">
        <title>Draft genome sequences of ten Microbacterium spp. with emphasis on heavy metal contaminated environments.</title>
        <authorList>
            <person name="Corretto E."/>
        </authorList>
    </citation>
    <scope>NUCLEOTIDE SEQUENCE [LARGE SCALE GENOMIC DNA]</scope>
    <source>
        <strain evidence="4 5">DSM 18659</strain>
    </source>
</reference>
<evidence type="ECO:0000259" key="3">
    <source>
        <dbReference type="Pfam" id="PF03703"/>
    </source>
</evidence>
<dbReference type="Proteomes" id="UP000033451">
    <property type="component" value="Unassembled WGS sequence"/>
</dbReference>
<sequence length="543" mass="57521">MSDPVEAGDQGGAVEGVSAGAHGDPRPDPAAALSGSVLTDGAWHRLHPLTPVFRGGLVVVVVAGVLIANLRERLLAFVVPMFAPGPHPPADDPRDPVDYVFAHNLVFLVLLGAIVVALLLVGLFALSWRFHTFRVTAADVEVRRGVLFRSHRRAPLDRVQGVNLTRPLVARLVGMAKLEVMGAGLDSNVELSYLSTRSAEAVRRDILRLASGVRAETDAAGSGPHAGRLASARAAVGDGLTGLVFGAEPAPDRGESVVHVTPLRLIGAQVLSDDTVWWLIGSTAVIVAGALWFPPGLFLALPFILGYGGYAVRHVVRALRYAIVPTPHGVRVTYGVLTTVTETIPPGRVHAVAISQSVLWRGTGWWTVTVTRISGTRHGEQRAEAFARVMPVGTLDDAKRVVALLLPWLSAHELDTMTDAAHARAAGGFTTTPRRARLLRPLAWRRNGFALGSRVVTFRRGFLARSAALFPLGRAQGVELAQGPIDRAFGVARVRVVTVRGHVRTRLGAIDADAAASLAGDVAARAAAPDTVAAATEREESHA</sequence>
<feature type="region of interest" description="Disordered" evidence="1">
    <location>
        <begin position="1"/>
        <end position="25"/>
    </location>
</feature>
<dbReference type="EMBL" id="JYIY01000073">
    <property type="protein sequence ID" value="KJL36553.1"/>
    <property type="molecule type" value="Genomic_DNA"/>
</dbReference>
<dbReference type="InterPro" id="IPR005182">
    <property type="entry name" value="YdbS-like_PH"/>
</dbReference>
<evidence type="ECO:0000313" key="5">
    <source>
        <dbReference type="Proteomes" id="UP000033451"/>
    </source>
</evidence>
<dbReference type="Pfam" id="PF03703">
    <property type="entry name" value="bPH_2"/>
    <property type="match status" value="3"/>
</dbReference>
<dbReference type="PANTHER" id="PTHR34473:SF2">
    <property type="entry name" value="UPF0699 TRANSMEMBRANE PROTEIN YDBT"/>
    <property type="match status" value="1"/>
</dbReference>
<dbReference type="PANTHER" id="PTHR34473">
    <property type="entry name" value="UPF0699 TRANSMEMBRANE PROTEIN YDBS"/>
    <property type="match status" value="1"/>
</dbReference>
<proteinExistence type="predicted"/>
<evidence type="ECO:0000256" key="1">
    <source>
        <dbReference type="SAM" id="MobiDB-lite"/>
    </source>
</evidence>
<protein>
    <submittedName>
        <fullName evidence="4">Bacterial membrane flanked domain protein</fullName>
    </submittedName>
</protein>
<keyword evidence="2" id="KW-0812">Transmembrane</keyword>
<dbReference type="STRING" id="400772.RR49_01563"/>
<dbReference type="InterPro" id="IPR014529">
    <property type="entry name" value="UCP026631"/>
</dbReference>
<comment type="caution">
    <text evidence="4">The sequence shown here is derived from an EMBL/GenBank/DDBJ whole genome shotgun (WGS) entry which is preliminary data.</text>
</comment>
<keyword evidence="2" id="KW-0472">Membrane</keyword>
<evidence type="ECO:0000256" key="2">
    <source>
        <dbReference type="SAM" id="Phobius"/>
    </source>
</evidence>
<feature type="transmembrane region" description="Helical" evidence="2">
    <location>
        <begin position="275"/>
        <end position="293"/>
    </location>
</feature>
<accession>A0A0F0LTU3</accession>
<dbReference type="AlphaFoldDB" id="A0A0F0LTU3"/>
<gene>
    <name evidence="4" type="ORF">RR49_01563</name>
</gene>
<dbReference type="PATRIC" id="fig|400772.4.peg.1586"/>
<feature type="transmembrane region" description="Helical" evidence="2">
    <location>
        <begin position="52"/>
        <end position="70"/>
    </location>
</feature>
<evidence type="ECO:0000313" key="4">
    <source>
        <dbReference type="EMBL" id="KJL36553.1"/>
    </source>
</evidence>
<feature type="domain" description="YdbS-like PH" evidence="3">
    <location>
        <begin position="128"/>
        <end position="204"/>
    </location>
</feature>
<keyword evidence="2" id="KW-1133">Transmembrane helix</keyword>
<feature type="transmembrane region" description="Helical" evidence="2">
    <location>
        <begin position="105"/>
        <end position="126"/>
    </location>
</feature>
<name>A0A0F0LTU3_9MICO</name>
<feature type="domain" description="YdbS-like PH" evidence="3">
    <location>
        <begin position="444"/>
        <end position="518"/>
    </location>
</feature>
<dbReference type="RefSeq" id="WP_048809078.1">
    <property type="nucleotide sequence ID" value="NZ_JYIY01000073.1"/>
</dbReference>
<organism evidence="4 5">
    <name type="scientific">Microbacterium ginsengisoli</name>
    <dbReference type="NCBI Taxonomy" id="400772"/>
    <lineage>
        <taxon>Bacteria</taxon>
        <taxon>Bacillati</taxon>
        <taxon>Actinomycetota</taxon>
        <taxon>Actinomycetes</taxon>
        <taxon>Micrococcales</taxon>
        <taxon>Microbacteriaceae</taxon>
        <taxon>Microbacterium</taxon>
    </lineage>
</organism>